<accession>A0A086JTT7</accession>
<reference evidence="2 3" key="1">
    <citation type="submission" date="2014-03" db="EMBL/GenBank/DDBJ databases">
        <authorList>
            <person name="Sibley D."/>
            <person name="Venepally P."/>
            <person name="Karamycheva S."/>
            <person name="Hadjithomas M."/>
            <person name="Khan A."/>
            <person name="Brunk B."/>
            <person name="Roos D."/>
            <person name="Caler E."/>
            <person name="Lorenzi H."/>
        </authorList>
    </citation>
    <scope>NUCLEOTIDE SEQUENCE [LARGE SCALE GENOMIC DNA]</scope>
    <source>
        <strain evidence="3">p89</strain>
    </source>
</reference>
<sequence length="161" mass="18259">MRKNASRSGPEWQPPSCTLGTRKQCGGRLPRECYGRRKSAAEDLFWISQWQVSGSNDFACARSIAFRPERESAKPSPRAYTGLLAIENRGESYSNHTCVPPFQIGTAERESLDQNVPLGVPQKGEKWRFRRRKAAHEGAANAPTFPLHPYFRMSQFSFGYF</sequence>
<comment type="caution">
    <text evidence="2">The sequence shown here is derived from an EMBL/GenBank/DDBJ whole genome shotgun (WGS) entry which is preliminary data.</text>
</comment>
<name>A0A086JTT7_TOXGO</name>
<evidence type="ECO:0000256" key="1">
    <source>
        <dbReference type="SAM" id="MobiDB-lite"/>
    </source>
</evidence>
<evidence type="ECO:0000313" key="2">
    <source>
        <dbReference type="EMBL" id="KFG35555.1"/>
    </source>
</evidence>
<protein>
    <submittedName>
        <fullName evidence="2">Uncharacterized protein</fullName>
    </submittedName>
</protein>
<feature type="region of interest" description="Disordered" evidence="1">
    <location>
        <begin position="1"/>
        <end position="20"/>
    </location>
</feature>
<dbReference type="AlphaFoldDB" id="A0A086JTT7"/>
<evidence type="ECO:0000313" key="3">
    <source>
        <dbReference type="Proteomes" id="UP000028828"/>
    </source>
</evidence>
<proteinExistence type="predicted"/>
<dbReference type="EMBL" id="AEYI02001586">
    <property type="protein sequence ID" value="KFG35555.1"/>
    <property type="molecule type" value="Genomic_DNA"/>
</dbReference>
<dbReference type="VEuPathDB" id="ToxoDB:TGP89_294285"/>
<organism evidence="2 3">
    <name type="scientific">Toxoplasma gondii p89</name>
    <dbReference type="NCBI Taxonomy" id="943119"/>
    <lineage>
        <taxon>Eukaryota</taxon>
        <taxon>Sar</taxon>
        <taxon>Alveolata</taxon>
        <taxon>Apicomplexa</taxon>
        <taxon>Conoidasida</taxon>
        <taxon>Coccidia</taxon>
        <taxon>Eucoccidiorida</taxon>
        <taxon>Eimeriorina</taxon>
        <taxon>Sarcocystidae</taxon>
        <taxon>Toxoplasma</taxon>
    </lineage>
</organism>
<gene>
    <name evidence="2" type="ORF">TGP89_294285</name>
</gene>
<dbReference type="Proteomes" id="UP000028828">
    <property type="component" value="Unassembled WGS sequence"/>
</dbReference>